<dbReference type="AlphaFoldDB" id="A0AAE0RBX9"/>
<dbReference type="Proteomes" id="UP001274896">
    <property type="component" value="Unassembled WGS sequence"/>
</dbReference>
<comment type="caution">
    <text evidence="1">The sequence shown here is derived from an EMBL/GenBank/DDBJ whole genome shotgun (WGS) entry which is preliminary data.</text>
</comment>
<evidence type="ECO:0000313" key="2">
    <source>
        <dbReference type="Proteomes" id="UP001274896"/>
    </source>
</evidence>
<reference evidence="1" key="1">
    <citation type="submission" date="2023-06" db="EMBL/GenBank/DDBJ databases">
        <title>Male Hemibagrus guttatus genome.</title>
        <authorList>
            <person name="Bian C."/>
        </authorList>
    </citation>
    <scope>NUCLEOTIDE SEQUENCE</scope>
    <source>
        <strain evidence="1">Male_cb2023</strain>
        <tissue evidence="1">Muscle</tissue>
    </source>
</reference>
<sequence>MAQQKNLDITRWTCWCVLDHCPAAEPKFGRRAQRQLIQEVTKDPTTISKELQASLASVKRFTSRLVISMVETYQIPKLILNKKT</sequence>
<name>A0AAE0RBX9_9TELE</name>
<organism evidence="1 2">
    <name type="scientific">Hemibagrus guttatus</name>
    <dbReference type="NCBI Taxonomy" id="175788"/>
    <lineage>
        <taxon>Eukaryota</taxon>
        <taxon>Metazoa</taxon>
        <taxon>Chordata</taxon>
        <taxon>Craniata</taxon>
        <taxon>Vertebrata</taxon>
        <taxon>Euteleostomi</taxon>
        <taxon>Actinopterygii</taxon>
        <taxon>Neopterygii</taxon>
        <taxon>Teleostei</taxon>
        <taxon>Ostariophysi</taxon>
        <taxon>Siluriformes</taxon>
        <taxon>Bagridae</taxon>
        <taxon>Hemibagrus</taxon>
    </lineage>
</organism>
<gene>
    <name evidence="1" type="ORF">QTP70_012636</name>
</gene>
<evidence type="ECO:0000313" key="1">
    <source>
        <dbReference type="EMBL" id="KAK3548394.1"/>
    </source>
</evidence>
<dbReference type="EMBL" id="JAUCMX010000004">
    <property type="protein sequence ID" value="KAK3548394.1"/>
    <property type="molecule type" value="Genomic_DNA"/>
</dbReference>
<keyword evidence="2" id="KW-1185">Reference proteome</keyword>
<proteinExistence type="predicted"/>
<protein>
    <submittedName>
        <fullName evidence="1">Uncharacterized protein</fullName>
    </submittedName>
</protein>
<accession>A0AAE0RBX9</accession>